<reference evidence="4 5" key="1">
    <citation type="submission" date="2019-12" db="EMBL/GenBank/DDBJ databases">
        <title>Genomic-based taxomic classification of the family Erythrobacteraceae.</title>
        <authorList>
            <person name="Xu L."/>
        </authorList>
    </citation>
    <scope>NUCLEOTIDE SEQUENCE [LARGE SCALE GENOMIC DNA]</scope>
    <source>
        <strain evidence="4 5">MCCC 1A09962</strain>
    </source>
</reference>
<dbReference type="InterPro" id="IPR002347">
    <property type="entry name" value="SDR_fam"/>
</dbReference>
<comment type="similarity">
    <text evidence="1">Belongs to the short-chain dehydrogenases/reductases (SDR) family.</text>
</comment>
<dbReference type="InterPro" id="IPR057326">
    <property type="entry name" value="KR_dom"/>
</dbReference>
<evidence type="ECO:0000313" key="4">
    <source>
        <dbReference type="EMBL" id="MXO85440.1"/>
    </source>
</evidence>
<comment type="caution">
    <text evidence="4">The sequence shown here is derived from an EMBL/GenBank/DDBJ whole genome shotgun (WGS) entry which is preliminary data.</text>
</comment>
<dbReference type="PANTHER" id="PTHR42901">
    <property type="entry name" value="ALCOHOL DEHYDROGENASE"/>
    <property type="match status" value="1"/>
</dbReference>
<sequence length="237" mass="24977">MADPPLAGKTALVTGSSKGIGAATAQALAEAGAHVILTGRDVRSLEKVEDRIHESGGSSSIAPLDLTEKNGVARLSSAIAQRWDRLDILVISAAYLPTLSSVVQIDGAEFAKAMSINVLATHALLAGFDSLLKRAPNARVIGLTSSVGASPRPFWGAYGSSKAAFDNLLESYAGEVERISAIRVAIVDPGATRTQMRAKAYPGEDPKTVKQPSVVADRIVALLTNDFSDFHRERVEE</sequence>
<dbReference type="SUPFAM" id="SSF51735">
    <property type="entry name" value="NAD(P)-binding Rossmann-fold domains"/>
    <property type="match status" value="1"/>
</dbReference>
<evidence type="ECO:0000256" key="2">
    <source>
        <dbReference type="ARBA" id="ARBA00023002"/>
    </source>
</evidence>
<accession>A0A844ZEP8</accession>
<feature type="domain" description="Ketoreductase" evidence="3">
    <location>
        <begin position="9"/>
        <end position="192"/>
    </location>
</feature>
<dbReference type="Gene3D" id="3.40.50.720">
    <property type="entry name" value="NAD(P)-binding Rossmann-like Domain"/>
    <property type="match status" value="1"/>
</dbReference>
<protein>
    <submittedName>
        <fullName evidence="4">SDR family NAD(P)-dependent oxidoreductase</fullName>
    </submittedName>
</protein>
<evidence type="ECO:0000313" key="5">
    <source>
        <dbReference type="Proteomes" id="UP000433104"/>
    </source>
</evidence>
<dbReference type="Proteomes" id="UP000433104">
    <property type="component" value="Unassembled WGS sequence"/>
</dbReference>
<dbReference type="PANTHER" id="PTHR42901:SF1">
    <property type="entry name" value="ALCOHOL DEHYDROGENASE"/>
    <property type="match status" value="1"/>
</dbReference>
<dbReference type="EMBL" id="WTYW01000001">
    <property type="protein sequence ID" value="MXO85440.1"/>
    <property type="molecule type" value="Genomic_DNA"/>
</dbReference>
<name>A0A844ZEP8_9SPHN</name>
<keyword evidence="5" id="KW-1185">Reference proteome</keyword>
<dbReference type="SMART" id="SM00822">
    <property type="entry name" value="PKS_KR"/>
    <property type="match status" value="1"/>
</dbReference>
<organism evidence="4 5">
    <name type="scientific">Parapontixanthobacter aurantiacus</name>
    <dbReference type="NCBI Taxonomy" id="1463599"/>
    <lineage>
        <taxon>Bacteria</taxon>
        <taxon>Pseudomonadati</taxon>
        <taxon>Pseudomonadota</taxon>
        <taxon>Alphaproteobacteria</taxon>
        <taxon>Sphingomonadales</taxon>
        <taxon>Erythrobacteraceae</taxon>
        <taxon>Parapontixanthobacter</taxon>
    </lineage>
</organism>
<proteinExistence type="inferred from homology"/>
<keyword evidence="2" id="KW-0560">Oxidoreductase</keyword>
<dbReference type="InterPro" id="IPR036291">
    <property type="entry name" value="NAD(P)-bd_dom_sf"/>
</dbReference>
<dbReference type="PRINTS" id="PR00081">
    <property type="entry name" value="GDHRDH"/>
</dbReference>
<gene>
    <name evidence="4" type="ORF">GRI38_05295</name>
</gene>
<evidence type="ECO:0000259" key="3">
    <source>
        <dbReference type="SMART" id="SM00822"/>
    </source>
</evidence>
<dbReference type="AlphaFoldDB" id="A0A844ZEP8"/>
<dbReference type="GO" id="GO:0016491">
    <property type="term" value="F:oxidoreductase activity"/>
    <property type="evidence" value="ECO:0007669"/>
    <property type="project" value="UniProtKB-KW"/>
</dbReference>
<dbReference type="Pfam" id="PF00106">
    <property type="entry name" value="adh_short"/>
    <property type="match status" value="1"/>
</dbReference>
<dbReference type="RefSeq" id="WP_160681845.1">
    <property type="nucleotide sequence ID" value="NZ_WTYW01000001.1"/>
</dbReference>
<evidence type="ECO:0000256" key="1">
    <source>
        <dbReference type="ARBA" id="ARBA00006484"/>
    </source>
</evidence>
<dbReference type="OrthoDB" id="9790785at2"/>